<dbReference type="Proteomes" id="UP001209803">
    <property type="component" value="Chromosome"/>
</dbReference>
<dbReference type="RefSeq" id="WP_265679664.1">
    <property type="nucleotide sequence ID" value="NZ_CP120863.1"/>
</dbReference>
<evidence type="ECO:0000313" key="4">
    <source>
        <dbReference type="Proteomes" id="UP001209803"/>
    </source>
</evidence>
<dbReference type="EMBL" id="CP120863">
    <property type="protein sequence ID" value="WFE90525.1"/>
    <property type="molecule type" value="Genomic_DNA"/>
</dbReference>
<protein>
    <submittedName>
        <fullName evidence="3">50S ribosomal protein L11 methyltransferase</fullName>
    </submittedName>
</protein>
<organism evidence="3 4">
    <name type="scientific">Roseibium porphyridii</name>
    <dbReference type="NCBI Taxonomy" id="2866279"/>
    <lineage>
        <taxon>Bacteria</taxon>
        <taxon>Pseudomonadati</taxon>
        <taxon>Pseudomonadota</taxon>
        <taxon>Alphaproteobacteria</taxon>
        <taxon>Hyphomicrobiales</taxon>
        <taxon>Stappiaceae</taxon>
        <taxon>Roseibium</taxon>
    </lineage>
</organism>
<proteinExistence type="predicted"/>
<dbReference type="GO" id="GO:0032259">
    <property type="term" value="P:methylation"/>
    <property type="evidence" value="ECO:0007669"/>
    <property type="project" value="UniProtKB-KW"/>
</dbReference>
<keyword evidence="2" id="KW-0808">Transferase</keyword>
<dbReference type="Pfam" id="PF06325">
    <property type="entry name" value="PrmA"/>
    <property type="match status" value="1"/>
</dbReference>
<dbReference type="GO" id="GO:0008168">
    <property type="term" value="F:methyltransferase activity"/>
    <property type="evidence" value="ECO:0007669"/>
    <property type="project" value="UniProtKB-KW"/>
</dbReference>
<dbReference type="GO" id="GO:0005840">
    <property type="term" value="C:ribosome"/>
    <property type="evidence" value="ECO:0007669"/>
    <property type="project" value="UniProtKB-KW"/>
</dbReference>
<dbReference type="PANTHER" id="PTHR43648">
    <property type="entry name" value="ELECTRON TRANSFER FLAVOPROTEIN BETA SUBUNIT LYSINE METHYLTRANSFERASE"/>
    <property type="match status" value="1"/>
</dbReference>
<sequence>MAAIEDPAAFILRETKVKPVPHAEEIQLHLADEAMALWQKTEEQLGELGLAPPFWAFAWAGGQGLARYILDTPELVCGKKVLDFACGSGLVGIAAMMAGAASCHSVDVDPFAFAATKLNAALNNVSLMPETADITASGMPEADILFCGDVFYDQHMAAKVLAMLERALNEGMLVLIGDPGRSYLPKERLEELATFVVPVTGALEDNEIKRTQVFRFRAL</sequence>
<evidence type="ECO:0000256" key="1">
    <source>
        <dbReference type="ARBA" id="ARBA00022603"/>
    </source>
</evidence>
<evidence type="ECO:0000313" key="3">
    <source>
        <dbReference type="EMBL" id="WFE90525.1"/>
    </source>
</evidence>
<dbReference type="PANTHER" id="PTHR43648:SF1">
    <property type="entry name" value="ELECTRON TRANSFER FLAVOPROTEIN BETA SUBUNIT LYSINE METHYLTRANSFERASE"/>
    <property type="match status" value="1"/>
</dbReference>
<dbReference type="InterPro" id="IPR029063">
    <property type="entry name" value="SAM-dependent_MTases_sf"/>
</dbReference>
<reference evidence="3 4" key="1">
    <citation type="submission" date="2023-03" db="EMBL/GenBank/DDBJ databases">
        <title>Roseibium porphyridii sp. nov. and Roseibium rhodosorbium sp. nov. isolated from marine algae, Porphyridium cruentum and Rhodosorus marinus, respectively.</title>
        <authorList>
            <person name="Lee M.W."/>
            <person name="Choi B.J."/>
            <person name="Lee J.K."/>
            <person name="Choi D.G."/>
            <person name="Baek J.H."/>
            <person name="Bayburt H."/>
            <person name="Kim J.M."/>
            <person name="Han D.M."/>
            <person name="Kim K.H."/>
            <person name="Jeon C.O."/>
        </authorList>
    </citation>
    <scope>NUCLEOTIDE SEQUENCE [LARGE SCALE GENOMIC DNA]</scope>
    <source>
        <strain evidence="3 4">KMA01</strain>
    </source>
</reference>
<dbReference type="SUPFAM" id="SSF53335">
    <property type="entry name" value="S-adenosyl-L-methionine-dependent methyltransferases"/>
    <property type="match status" value="1"/>
</dbReference>
<name>A0ABY8F9I1_9HYPH</name>
<accession>A0ABY8F9I1</accession>
<dbReference type="Gene3D" id="3.40.50.150">
    <property type="entry name" value="Vaccinia Virus protein VP39"/>
    <property type="match status" value="1"/>
</dbReference>
<keyword evidence="3" id="KW-0687">Ribonucleoprotein</keyword>
<gene>
    <name evidence="3" type="ORF">K1718_04000</name>
</gene>
<dbReference type="InterPro" id="IPR050078">
    <property type="entry name" value="Ribosomal_L11_MeTrfase_PrmA"/>
</dbReference>
<evidence type="ECO:0000256" key="2">
    <source>
        <dbReference type="ARBA" id="ARBA00022679"/>
    </source>
</evidence>
<keyword evidence="4" id="KW-1185">Reference proteome</keyword>
<keyword evidence="1 3" id="KW-0489">Methyltransferase</keyword>
<keyword evidence="3" id="KW-0689">Ribosomal protein</keyword>